<name>A0A1N6SRY0_AQUAC</name>
<dbReference type="AlphaFoldDB" id="A0A1N6SRY0"/>
<sequence length="274" mass="30430">MARVVLTPALRGEYELLFDSCRIRPERGNEVETIVKQLLSNQLRYEKVADSLGIPWSFIAVIHNMESSQSFHKHLHNGDPLTARTVQEPQGRPKSGSPPFTWEQSAADALQLKRLGAATDWSLAGTLYQLERYNGFGYRLYHPHVLSPYLWGFSNHYSSGKYVADGTWSDSAVSKQCGAAVLLRRMAERGLVEFADQPRPAASAGPLVAVYSMQKPGDPALERQVVALQHWLNGFPGVFVKADGIPGQRTSEAYRQVTGHYLPGDPRQGQRQAA</sequence>
<dbReference type="RefSeq" id="WP_076426512.1">
    <property type="nucleotide sequence ID" value="NZ_FTMP01000004.1"/>
</dbReference>
<evidence type="ECO:0000313" key="3">
    <source>
        <dbReference type="Proteomes" id="UP000185841"/>
    </source>
</evidence>
<evidence type="ECO:0000256" key="1">
    <source>
        <dbReference type="SAM" id="MobiDB-lite"/>
    </source>
</evidence>
<gene>
    <name evidence="2" type="ORF">SAMN05878282_104105</name>
</gene>
<organism evidence="2 3">
    <name type="scientific">Aquipseudomonas alcaligenes</name>
    <name type="common">Pseudomonas alcaligenes</name>
    <dbReference type="NCBI Taxonomy" id="43263"/>
    <lineage>
        <taxon>Bacteria</taxon>
        <taxon>Pseudomonadati</taxon>
        <taxon>Pseudomonadota</taxon>
        <taxon>Gammaproteobacteria</taxon>
        <taxon>Pseudomonadales</taxon>
        <taxon>Pseudomonadaceae</taxon>
        <taxon>Aquipseudomonas</taxon>
    </lineage>
</organism>
<reference evidence="2 3" key="1">
    <citation type="submission" date="2017-01" db="EMBL/GenBank/DDBJ databases">
        <authorList>
            <person name="Mah S.A."/>
            <person name="Swanson W.J."/>
            <person name="Moy G.W."/>
            <person name="Vacquier V.D."/>
        </authorList>
    </citation>
    <scope>NUCLEOTIDE SEQUENCE [LARGE SCALE GENOMIC DNA]</scope>
    <source>
        <strain evidence="2 3">RU36E</strain>
    </source>
</reference>
<evidence type="ECO:0000313" key="2">
    <source>
        <dbReference type="EMBL" id="SIQ43814.1"/>
    </source>
</evidence>
<dbReference type="Proteomes" id="UP000185841">
    <property type="component" value="Unassembled WGS sequence"/>
</dbReference>
<protein>
    <submittedName>
        <fullName evidence="2">Lysozyme family protein</fullName>
    </submittedName>
</protein>
<accession>A0A1N6SRY0</accession>
<dbReference type="EMBL" id="FTMP01000004">
    <property type="protein sequence ID" value="SIQ43814.1"/>
    <property type="molecule type" value="Genomic_DNA"/>
</dbReference>
<feature type="region of interest" description="Disordered" evidence="1">
    <location>
        <begin position="73"/>
        <end position="100"/>
    </location>
</feature>
<proteinExistence type="predicted"/>